<evidence type="ECO:0000313" key="8">
    <source>
        <dbReference type="Proteomes" id="UP000465221"/>
    </source>
</evidence>
<name>A0A8H3S9J7_9EURO</name>
<dbReference type="AlphaFoldDB" id="A0A8H3S9J7"/>
<keyword evidence="4" id="KW-0560">Oxidoreductase</keyword>
<evidence type="ECO:0000256" key="2">
    <source>
        <dbReference type="ARBA" id="ARBA00022630"/>
    </source>
</evidence>
<dbReference type="InterPro" id="IPR038220">
    <property type="entry name" value="PHOX_C_sf"/>
</dbReference>
<protein>
    <submittedName>
        <fullName evidence="7">FAD binding domain protein</fullName>
    </submittedName>
</protein>
<dbReference type="InterPro" id="IPR036188">
    <property type="entry name" value="FAD/NAD-bd_sf"/>
</dbReference>
<dbReference type="Gene3D" id="3.50.50.60">
    <property type="entry name" value="FAD/NAD(P)-binding domain"/>
    <property type="match status" value="1"/>
</dbReference>
<reference evidence="7 8" key="1">
    <citation type="submission" date="2020-01" db="EMBL/GenBank/DDBJ databases">
        <title>Draft genome sequence of Aspergillus udagawae IFM 46972.</title>
        <authorList>
            <person name="Takahashi H."/>
            <person name="Yaguchi T."/>
        </authorList>
    </citation>
    <scope>NUCLEOTIDE SEQUENCE [LARGE SCALE GENOMIC DNA]</scope>
    <source>
        <strain evidence="7 8">IFM 46972</strain>
    </source>
</reference>
<comment type="similarity">
    <text evidence="1">Belongs to the PheA/TfdB FAD monooxygenase family.</text>
</comment>
<dbReference type="SUPFAM" id="SSF54373">
    <property type="entry name" value="FAD-linked reductases, C-terminal domain"/>
    <property type="match status" value="1"/>
</dbReference>
<evidence type="ECO:0000256" key="1">
    <source>
        <dbReference type="ARBA" id="ARBA00007801"/>
    </source>
</evidence>
<evidence type="ECO:0000259" key="5">
    <source>
        <dbReference type="Pfam" id="PF01494"/>
    </source>
</evidence>
<dbReference type="Proteomes" id="UP000465221">
    <property type="component" value="Unassembled WGS sequence"/>
</dbReference>
<feature type="domain" description="FAD-binding" evidence="5">
    <location>
        <begin position="8"/>
        <end position="369"/>
    </location>
</feature>
<dbReference type="EMBL" id="BLKC01000110">
    <property type="protein sequence ID" value="GFF54051.1"/>
    <property type="molecule type" value="Genomic_DNA"/>
</dbReference>
<dbReference type="CDD" id="cd02979">
    <property type="entry name" value="PHOX_C"/>
    <property type="match status" value="1"/>
</dbReference>
<feature type="domain" description="Phenol hydroxylase-like C-terminal dimerisation" evidence="6">
    <location>
        <begin position="406"/>
        <end position="575"/>
    </location>
</feature>
<dbReference type="Gene3D" id="3.40.30.20">
    <property type="match status" value="1"/>
</dbReference>
<dbReference type="PRINTS" id="PR00420">
    <property type="entry name" value="RNGMNOXGNASE"/>
</dbReference>
<evidence type="ECO:0000256" key="4">
    <source>
        <dbReference type="ARBA" id="ARBA00023002"/>
    </source>
</evidence>
<dbReference type="PANTHER" id="PTHR43004:SF20">
    <property type="entry name" value="2-MONOOXYGENASE, PUTATIVE (AFU_ORTHOLOGUE AFUA_1G13660)-RELATED"/>
    <property type="match status" value="1"/>
</dbReference>
<sequence>MTASNGVTDVLIIGAGPSGLAAALWFAQLQIAFRIIDKRSDQPRIGQADGLNPKTMEIFESWGIHDQITRLWEPATHETLWYRGLDGKLVRTDRYLNQPPAGVRWTHGTLQQGTVEEIMKKRIYEIAGLTVEYHTTLCELDIDSAQLNAPGAYPCTARVQQQHNGSTVPQTIRAKYVIGADGGKSMTRQLLDIGMDGEKGASIWGVMDFAGSSDFPDFGATSIIRSDIDGSVDFVRREEGLVRMYVELNKGPEIKHLRREDITPELIIQRCQYLIRPYRLEVRRWVWWSAFTATQKLSSALSKFNRVFLVGDAVHTHSPVTGMGMNTSIQDSYNLAWKLAGVIKGHLNPNTLTTYDTERGNVAKQLLQADQTTLELFDTKFGHETPSLLERADELRLFLAGRAIRYTHTLLTSPSTQGVGCFRPGECLPELSITNHATGRPVHLHNAMKSNGAWCMIAFAGDASSATQMGRIHKLAKQLAELRDATFGVMETLLVHCAKWETVDLSDFPSLFLPSDSITGRDYTKIFIDERSVYDEVGVDPDNGGLVLVRPDRYIAWTGGLENVGDLRSYLTVVFSRSL</sequence>
<organism evidence="7 8">
    <name type="scientific">Aspergillus udagawae</name>
    <dbReference type="NCBI Taxonomy" id="91492"/>
    <lineage>
        <taxon>Eukaryota</taxon>
        <taxon>Fungi</taxon>
        <taxon>Dikarya</taxon>
        <taxon>Ascomycota</taxon>
        <taxon>Pezizomycotina</taxon>
        <taxon>Eurotiomycetes</taxon>
        <taxon>Eurotiomycetidae</taxon>
        <taxon>Eurotiales</taxon>
        <taxon>Aspergillaceae</taxon>
        <taxon>Aspergillus</taxon>
        <taxon>Aspergillus subgen. Fumigati</taxon>
    </lineage>
</organism>
<dbReference type="InterPro" id="IPR012941">
    <property type="entry name" value="Phe_hydrox_C_dim_dom"/>
</dbReference>
<keyword evidence="3" id="KW-0274">FAD</keyword>
<comment type="caution">
    <text evidence="7">The sequence shown here is derived from an EMBL/GenBank/DDBJ whole genome shotgun (WGS) entry which is preliminary data.</text>
</comment>
<gene>
    <name evidence="7" type="ORF">IFM46972_09926</name>
</gene>
<dbReference type="Pfam" id="PF01494">
    <property type="entry name" value="FAD_binding_3"/>
    <property type="match status" value="1"/>
</dbReference>
<accession>A0A8H3S9J7</accession>
<proteinExistence type="inferred from homology"/>
<dbReference type="Gene3D" id="3.30.9.10">
    <property type="entry name" value="D-Amino Acid Oxidase, subunit A, domain 2"/>
    <property type="match status" value="1"/>
</dbReference>
<dbReference type="GO" id="GO:0071949">
    <property type="term" value="F:FAD binding"/>
    <property type="evidence" value="ECO:0007669"/>
    <property type="project" value="InterPro"/>
</dbReference>
<dbReference type="SUPFAM" id="SSF52833">
    <property type="entry name" value="Thioredoxin-like"/>
    <property type="match status" value="1"/>
</dbReference>
<dbReference type="GO" id="GO:0016709">
    <property type="term" value="F:oxidoreductase activity, acting on paired donors, with incorporation or reduction of molecular oxygen, NAD(P)H as one donor, and incorporation of one atom of oxygen"/>
    <property type="evidence" value="ECO:0007669"/>
    <property type="project" value="UniProtKB-ARBA"/>
</dbReference>
<evidence type="ECO:0000313" key="7">
    <source>
        <dbReference type="EMBL" id="GFF54051.1"/>
    </source>
</evidence>
<evidence type="ECO:0000256" key="3">
    <source>
        <dbReference type="ARBA" id="ARBA00022827"/>
    </source>
</evidence>
<evidence type="ECO:0000259" key="6">
    <source>
        <dbReference type="Pfam" id="PF07976"/>
    </source>
</evidence>
<dbReference type="InterPro" id="IPR036249">
    <property type="entry name" value="Thioredoxin-like_sf"/>
</dbReference>
<dbReference type="Pfam" id="PF07976">
    <property type="entry name" value="Phe_hydrox_dim"/>
    <property type="match status" value="1"/>
</dbReference>
<dbReference type="InterPro" id="IPR002938">
    <property type="entry name" value="FAD-bd"/>
</dbReference>
<dbReference type="SUPFAM" id="SSF51905">
    <property type="entry name" value="FAD/NAD(P)-binding domain"/>
    <property type="match status" value="1"/>
</dbReference>
<dbReference type="InterPro" id="IPR050641">
    <property type="entry name" value="RIFMO-like"/>
</dbReference>
<dbReference type="PANTHER" id="PTHR43004">
    <property type="entry name" value="TRK SYSTEM POTASSIUM UPTAKE PROTEIN"/>
    <property type="match status" value="1"/>
</dbReference>
<keyword evidence="2" id="KW-0285">Flavoprotein</keyword>